<gene>
    <name evidence="7" type="ORF">D7Z26_19310</name>
</gene>
<dbReference type="GO" id="GO:0006015">
    <property type="term" value="P:5-phosphoribose 1-diphosphate biosynthetic process"/>
    <property type="evidence" value="ECO:0007669"/>
    <property type="project" value="TreeGrafter"/>
</dbReference>
<accession>A0A494XPB6</accession>
<keyword evidence="5" id="KW-0067">ATP-binding</keyword>
<comment type="catalytic activity">
    <reaction evidence="6">
        <text>D-ribose 5-phosphate + ATP = 5-phospho-alpha-D-ribose 1-diphosphate + AMP + H(+)</text>
        <dbReference type="Rhea" id="RHEA:15609"/>
        <dbReference type="ChEBI" id="CHEBI:15378"/>
        <dbReference type="ChEBI" id="CHEBI:30616"/>
        <dbReference type="ChEBI" id="CHEBI:58017"/>
        <dbReference type="ChEBI" id="CHEBI:78346"/>
        <dbReference type="ChEBI" id="CHEBI:456215"/>
        <dbReference type="EC" id="2.7.6.1"/>
    </reaction>
</comment>
<dbReference type="InterPro" id="IPR000836">
    <property type="entry name" value="PRTase_dom"/>
</dbReference>
<keyword evidence="2" id="KW-0808">Transferase</keyword>
<evidence type="ECO:0000256" key="6">
    <source>
        <dbReference type="ARBA" id="ARBA00049535"/>
    </source>
</evidence>
<dbReference type="GO" id="GO:0006164">
    <property type="term" value="P:purine nucleotide biosynthetic process"/>
    <property type="evidence" value="ECO:0007669"/>
    <property type="project" value="TreeGrafter"/>
</dbReference>
<keyword evidence="4 7" id="KW-0418">Kinase</keyword>
<evidence type="ECO:0000256" key="5">
    <source>
        <dbReference type="ARBA" id="ARBA00022840"/>
    </source>
</evidence>
<dbReference type="SUPFAM" id="SSF53271">
    <property type="entry name" value="PRTase-like"/>
    <property type="match status" value="2"/>
</dbReference>
<dbReference type="EC" id="2.7.6.1" evidence="1"/>
<evidence type="ECO:0000313" key="7">
    <source>
        <dbReference type="EMBL" id="RKP49969.1"/>
    </source>
</evidence>
<reference evidence="7 8" key="1">
    <citation type="submission" date="2018-10" db="EMBL/GenBank/DDBJ databases">
        <title>Cohnella sp. M2MS4P-1, whole genome shotgun sequence.</title>
        <authorList>
            <person name="Tuo L."/>
        </authorList>
    </citation>
    <scope>NUCLEOTIDE SEQUENCE [LARGE SCALE GENOMIC DNA]</scope>
    <source>
        <strain evidence="7 8">M2MS4P-1</strain>
    </source>
</reference>
<evidence type="ECO:0000256" key="4">
    <source>
        <dbReference type="ARBA" id="ARBA00022777"/>
    </source>
</evidence>
<dbReference type="InterPro" id="IPR029057">
    <property type="entry name" value="PRTase-like"/>
</dbReference>
<evidence type="ECO:0000256" key="2">
    <source>
        <dbReference type="ARBA" id="ARBA00022679"/>
    </source>
</evidence>
<comment type="caution">
    <text evidence="7">The sequence shown here is derived from an EMBL/GenBank/DDBJ whole genome shotgun (WGS) entry which is preliminary data.</text>
</comment>
<dbReference type="CDD" id="cd06223">
    <property type="entry name" value="PRTases_typeI"/>
    <property type="match status" value="1"/>
</dbReference>
<dbReference type="GO" id="GO:0005737">
    <property type="term" value="C:cytoplasm"/>
    <property type="evidence" value="ECO:0007669"/>
    <property type="project" value="TreeGrafter"/>
</dbReference>
<dbReference type="GO" id="GO:0016301">
    <property type="term" value="F:kinase activity"/>
    <property type="evidence" value="ECO:0007669"/>
    <property type="project" value="UniProtKB-KW"/>
</dbReference>
<evidence type="ECO:0000256" key="1">
    <source>
        <dbReference type="ARBA" id="ARBA00013247"/>
    </source>
</evidence>
<keyword evidence="8" id="KW-1185">Reference proteome</keyword>
<dbReference type="EMBL" id="RBZM01000008">
    <property type="protein sequence ID" value="RKP49969.1"/>
    <property type="molecule type" value="Genomic_DNA"/>
</dbReference>
<dbReference type="PANTHER" id="PTHR10210">
    <property type="entry name" value="RIBOSE-PHOSPHATE DIPHOSPHOKINASE FAMILY MEMBER"/>
    <property type="match status" value="1"/>
</dbReference>
<dbReference type="GO" id="GO:0004749">
    <property type="term" value="F:ribose phosphate diphosphokinase activity"/>
    <property type="evidence" value="ECO:0007669"/>
    <property type="project" value="UniProtKB-EC"/>
</dbReference>
<dbReference type="PANTHER" id="PTHR10210:SF32">
    <property type="entry name" value="RIBOSE-PHOSPHATE PYROPHOSPHOKINASE 2"/>
    <property type="match status" value="1"/>
</dbReference>
<keyword evidence="3" id="KW-0547">Nucleotide-binding</keyword>
<dbReference type="GO" id="GO:0005524">
    <property type="term" value="F:ATP binding"/>
    <property type="evidence" value="ECO:0007669"/>
    <property type="project" value="UniProtKB-KW"/>
</dbReference>
<evidence type="ECO:0000256" key="3">
    <source>
        <dbReference type="ARBA" id="ARBA00022741"/>
    </source>
</evidence>
<organism evidence="7 8">
    <name type="scientific">Cohnella endophytica</name>
    <dbReference type="NCBI Taxonomy" id="2419778"/>
    <lineage>
        <taxon>Bacteria</taxon>
        <taxon>Bacillati</taxon>
        <taxon>Bacillota</taxon>
        <taxon>Bacilli</taxon>
        <taxon>Bacillales</taxon>
        <taxon>Paenibacillaceae</taxon>
        <taxon>Cohnella</taxon>
    </lineage>
</organism>
<dbReference type="RefSeq" id="WP_120978653.1">
    <property type="nucleotide sequence ID" value="NZ_RBZM01000008.1"/>
</dbReference>
<evidence type="ECO:0000313" key="8">
    <source>
        <dbReference type="Proteomes" id="UP000282076"/>
    </source>
</evidence>
<dbReference type="InterPro" id="IPR005946">
    <property type="entry name" value="Rib-P_diPkinase"/>
</dbReference>
<dbReference type="OrthoDB" id="643885at2"/>
<name>A0A494XPB6_9BACL</name>
<dbReference type="Proteomes" id="UP000282076">
    <property type="component" value="Unassembled WGS sequence"/>
</dbReference>
<sequence>MIILNGEQLEFKTFPNGETLVNGEQILEYASDNNTVEFKYENDGDLIKLLFVKNFLADHRHKASLIVYYMPYSRMDRVEGSSVFTLKYVANFINGMNFDRVTVIEPHSDVTMALVDRSSAKYLSIELLDRVIRETGFNPAEDYLFFPDAGAQKRYSKVKGYKQLVGFKVRDFQTGEIRKLDVVGSVDKPGFKAIIVDDLCSYGGTFLLSAERLKEIGASEIYLLVGHCEKSIFQGKIPQSKILDRVFTTDTLLDETDTPKIHIYKIGGMQHDE</sequence>
<dbReference type="Pfam" id="PF14572">
    <property type="entry name" value="Pribosyl_synth"/>
    <property type="match status" value="1"/>
</dbReference>
<dbReference type="GO" id="GO:0000287">
    <property type="term" value="F:magnesium ion binding"/>
    <property type="evidence" value="ECO:0007669"/>
    <property type="project" value="InterPro"/>
</dbReference>
<dbReference type="AlphaFoldDB" id="A0A494XPB6"/>
<proteinExistence type="predicted"/>
<dbReference type="Gene3D" id="3.40.50.2020">
    <property type="match status" value="2"/>
</dbReference>
<dbReference type="GO" id="GO:0002189">
    <property type="term" value="C:ribose phosphate diphosphokinase complex"/>
    <property type="evidence" value="ECO:0007669"/>
    <property type="project" value="TreeGrafter"/>
</dbReference>
<protein>
    <recommendedName>
        <fullName evidence="1">ribose-phosphate diphosphokinase</fullName>
        <ecNumber evidence="1">2.7.6.1</ecNumber>
    </recommendedName>
</protein>